<sequence>MDILKAWGKIMYQIALNLVIPKERAAIFLILTYGGVKLLSVLEKKVKIPGYGSYSNSRKEY</sequence>
<gene>
    <name evidence="1" type="ORF">S06H3_01392</name>
</gene>
<dbReference type="AlphaFoldDB" id="X1KU04"/>
<proteinExistence type="predicted"/>
<comment type="caution">
    <text evidence="1">The sequence shown here is derived from an EMBL/GenBank/DDBJ whole genome shotgun (WGS) entry which is preliminary data.</text>
</comment>
<reference evidence="1" key="1">
    <citation type="journal article" date="2014" name="Front. Microbiol.">
        <title>High frequency of phylogenetically diverse reductive dehalogenase-homologous genes in deep subseafloor sedimentary metagenomes.</title>
        <authorList>
            <person name="Kawai M."/>
            <person name="Futagami T."/>
            <person name="Toyoda A."/>
            <person name="Takaki Y."/>
            <person name="Nishi S."/>
            <person name="Hori S."/>
            <person name="Arai W."/>
            <person name="Tsubouchi T."/>
            <person name="Morono Y."/>
            <person name="Uchiyama I."/>
            <person name="Ito T."/>
            <person name="Fujiyama A."/>
            <person name="Inagaki F."/>
            <person name="Takami H."/>
        </authorList>
    </citation>
    <scope>NUCLEOTIDE SEQUENCE</scope>
    <source>
        <strain evidence="1">Expedition CK06-06</strain>
    </source>
</reference>
<protein>
    <submittedName>
        <fullName evidence="1">Uncharacterized protein</fullName>
    </submittedName>
</protein>
<organism evidence="1">
    <name type="scientific">marine sediment metagenome</name>
    <dbReference type="NCBI Taxonomy" id="412755"/>
    <lineage>
        <taxon>unclassified sequences</taxon>
        <taxon>metagenomes</taxon>
        <taxon>ecological metagenomes</taxon>
    </lineage>
</organism>
<accession>X1KU04</accession>
<name>X1KU04_9ZZZZ</name>
<evidence type="ECO:0000313" key="1">
    <source>
        <dbReference type="EMBL" id="GAH97115.1"/>
    </source>
</evidence>
<dbReference type="EMBL" id="BARV01000344">
    <property type="protein sequence ID" value="GAH97115.1"/>
    <property type="molecule type" value="Genomic_DNA"/>
</dbReference>